<keyword evidence="4 6" id="KW-0472">Membrane</keyword>
<feature type="transmembrane region" description="Helical" evidence="6">
    <location>
        <begin position="35"/>
        <end position="56"/>
    </location>
</feature>
<dbReference type="GO" id="GO:0022857">
    <property type="term" value="F:transmembrane transporter activity"/>
    <property type="evidence" value="ECO:0007669"/>
    <property type="project" value="InterPro"/>
</dbReference>
<dbReference type="InterPro" id="IPR051679">
    <property type="entry name" value="DASS-Related_Transporters"/>
</dbReference>
<feature type="transmembrane region" description="Helical" evidence="6">
    <location>
        <begin position="391"/>
        <end position="412"/>
    </location>
</feature>
<dbReference type="EMBL" id="CP024915">
    <property type="protein sequence ID" value="AUZ88088.1"/>
    <property type="molecule type" value="Genomic_DNA"/>
</dbReference>
<feature type="region of interest" description="Disordered" evidence="5">
    <location>
        <begin position="1"/>
        <end position="20"/>
    </location>
</feature>
<feature type="transmembrane region" description="Helical" evidence="6">
    <location>
        <begin position="68"/>
        <end position="84"/>
    </location>
</feature>
<evidence type="ECO:0000256" key="4">
    <source>
        <dbReference type="ARBA" id="ARBA00023136"/>
    </source>
</evidence>
<protein>
    <submittedName>
        <fullName evidence="7">Transporter</fullName>
    </submittedName>
</protein>
<dbReference type="InterPro" id="IPR001898">
    <property type="entry name" value="SLC13A/DASS"/>
</dbReference>
<feature type="transmembrane region" description="Helical" evidence="6">
    <location>
        <begin position="119"/>
        <end position="138"/>
    </location>
</feature>
<accession>A0A2L0UFU4</accession>
<evidence type="ECO:0000256" key="3">
    <source>
        <dbReference type="ARBA" id="ARBA00022989"/>
    </source>
</evidence>
<evidence type="ECO:0000256" key="5">
    <source>
        <dbReference type="SAM" id="MobiDB-lite"/>
    </source>
</evidence>
<gene>
    <name evidence="7" type="ORF">CVO76_10940</name>
</gene>
<reference evidence="7 8" key="1">
    <citation type="submission" date="2017-11" db="EMBL/GenBank/DDBJ databases">
        <title>Draft genome of Arthrobacter agilis strain UMCV2, a plant growth-promoting rhizobacterium and biocontrol capacity of phytopathogenic fungi.</title>
        <authorList>
            <person name="Martinez-Camara R."/>
            <person name="Santoyo G."/>
            <person name="Moreno-Hagelsieb G."/>
            <person name="Valencia-Cantero E."/>
        </authorList>
    </citation>
    <scope>NUCLEOTIDE SEQUENCE [LARGE SCALE GENOMIC DNA]</scope>
    <source>
        <strain evidence="7 8">UMCV2</strain>
    </source>
</reference>
<feature type="transmembrane region" description="Helical" evidence="6">
    <location>
        <begin position="484"/>
        <end position="504"/>
    </location>
</feature>
<keyword evidence="2 6" id="KW-0812">Transmembrane</keyword>
<evidence type="ECO:0000256" key="6">
    <source>
        <dbReference type="SAM" id="Phobius"/>
    </source>
</evidence>
<dbReference type="PANTHER" id="PTHR43652:SF2">
    <property type="entry name" value="BASIC AMINO ACID ANTIPORTER YFCC-RELATED"/>
    <property type="match status" value="1"/>
</dbReference>
<comment type="subcellular location">
    <subcellularLocation>
        <location evidence="1">Membrane</location>
        <topology evidence="1">Multi-pass membrane protein</topology>
    </subcellularLocation>
</comment>
<dbReference type="Pfam" id="PF00939">
    <property type="entry name" value="Na_sulph_symp"/>
    <property type="match status" value="1"/>
</dbReference>
<feature type="transmembrane region" description="Helical" evidence="6">
    <location>
        <begin position="197"/>
        <end position="220"/>
    </location>
</feature>
<evidence type="ECO:0000313" key="7">
    <source>
        <dbReference type="EMBL" id="AUZ88088.1"/>
    </source>
</evidence>
<feature type="transmembrane region" description="Helical" evidence="6">
    <location>
        <begin position="90"/>
        <end position="107"/>
    </location>
</feature>
<feature type="transmembrane region" description="Helical" evidence="6">
    <location>
        <begin position="354"/>
        <end position="379"/>
    </location>
</feature>
<dbReference type="AlphaFoldDB" id="A0A2L0UFU4"/>
<feature type="compositionally biased region" description="Polar residues" evidence="5">
    <location>
        <begin position="1"/>
        <end position="11"/>
    </location>
</feature>
<keyword evidence="3 6" id="KW-1133">Transmembrane helix</keyword>
<dbReference type="RefSeq" id="WP_208739258.1">
    <property type="nucleotide sequence ID" value="NZ_CP024915.1"/>
</dbReference>
<sequence>MTLIEHSTTPPRTAKAPGTAPVADAGARAAARRSLVIRSVAATVGLTIAAAVVLAARQPDAGLSPQGAVTLMVFVLAVWLWIFTSIDDTYIALGAATVLVLTGTMETGELFSTLGEETIWLLLAAFVIAAGVRASGLANRGAAFIITGATTPRQLAHLTTLALVVTTFAVPSTSGRAALALPVFLALRQALAGRVALIKALAILFPSVILLSAVGSFLGAGAHLITSQILETATGSSFDFATWLLLGLPLALVASHLCAEIVLRMFTTAAERGEHLRIHVAALEEHSDTPVTGPLTVAESRAALLLGAVVVLWCTEPLHGLHPALVALIGALVAASPSYGSVDLAKGLKSVPWSLLLFMAATLALGNALVSTGAADWLASGVLGPIRSLGAAAAPLFVVLVVLLSTVAHLVIQSRSARSAVLIPVVIALSPAVGVEPMAAAFASTAAAGFCHTLTSSAKPVAMFAAADGVETYTPKDLLRLSSLLAPVNVALVLIFSFLVWPLLGLPLFP</sequence>
<evidence type="ECO:0000256" key="2">
    <source>
        <dbReference type="ARBA" id="ARBA00022692"/>
    </source>
</evidence>
<name>A0A2L0UFU4_9MICC</name>
<dbReference type="GO" id="GO:0005886">
    <property type="term" value="C:plasma membrane"/>
    <property type="evidence" value="ECO:0007669"/>
    <property type="project" value="TreeGrafter"/>
</dbReference>
<organism evidence="7 8">
    <name type="scientific">Arthrobacter agilis</name>
    <dbReference type="NCBI Taxonomy" id="37921"/>
    <lineage>
        <taxon>Bacteria</taxon>
        <taxon>Bacillati</taxon>
        <taxon>Actinomycetota</taxon>
        <taxon>Actinomycetes</taxon>
        <taxon>Micrococcales</taxon>
        <taxon>Micrococcaceae</taxon>
        <taxon>Arthrobacter</taxon>
    </lineage>
</organism>
<proteinExistence type="predicted"/>
<evidence type="ECO:0000256" key="1">
    <source>
        <dbReference type="ARBA" id="ARBA00004141"/>
    </source>
</evidence>
<feature type="transmembrane region" description="Helical" evidence="6">
    <location>
        <begin position="240"/>
        <end position="263"/>
    </location>
</feature>
<dbReference type="PANTHER" id="PTHR43652">
    <property type="entry name" value="BASIC AMINO ACID ANTIPORTER YFCC-RELATED"/>
    <property type="match status" value="1"/>
</dbReference>
<dbReference type="Proteomes" id="UP000239187">
    <property type="component" value="Chromosome"/>
</dbReference>
<evidence type="ECO:0000313" key="8">
    <source>
        <dbReference type="Proteomes" id="UP000239187"/>
    </source>
</evidence>